<reference evidence="1 2" key="1">
    <citation type="journal article" date="2020" name="Phytopathology">
        <title>A high-quality genome resource of Botrytis fragariae, a new and rapidly spreading fungal pathogen causing strawberry gray mold in the U.S.A.</title>
        <authorList>
            <person name="Wu Y."/>
            <person name="Saski C.A."/>
            <person name="Schnabel G."/>
            <person name="Xiao S."/>
            <person name="Hu M."/>
        </authorList>
    </citation>
    <scope>NUCLEOTIDE SEQUENCE [LARGE SCALE GENOMIC DNA]</scope>
    <source>
        <strain evidence="1 2">BVB16</strain>
    </source>
</reference>
<dbReference type="AlphaFoldDB" id="A0A8H6ATU0"/>
<dbReference type="RefSeq" id="XP_037192409.1">
    <property type="nucleotide sequence ID" value="XM_037335314.1"/>
</dbReference>
<proteinExistence type="predicted"/>
<dbReference type="Proteomes" id="UP000531561">
    <property type="component" value="Unassembled WGS sequence"/>
</dbReference>
<protein>
    <submittedName>
        <fullName evidence="1">Uncharacterized protein</fullName>
    </submittedName>
</protein>
<organism evidence="1 2">
    <name type="scientific">Botrytis fragariae</name>
    <dbReference type="NCBI Taxonomy" id="1964551"/>
    <lineage>
        <taxon>Eukaryota</taxon>
        <taxon>Fungi</taxon>
        <taxon>Dikarya</taxon>
        <taxon>Ascomycota</taxon>
        <taxon>Pezizomycotina</taxon>
        <taxon>Leotiomycetes</taxon>
        <taxon>Helotiales</taxon>
        <taxon>Sclerotiniaceae</taxon>
        <taxon>Botrytis</taxon>
    </lineage>
</organism>
<accession>A0A8H6ATU0</accession>
<name>A0A8H6ATU0_9HELO</name>
<gene>
    <name evidence="1" type="ORF">Bfra_004924</name>
</gene>
<evidence type="ECO:0000313" key="1">
    <source>
        <dbReference type="EMBL" id="KAF5873463.1"/>
    </source>
</evidence>
<dbReference type="GeneID" id="59259006"/>
<sequence>MWLERVNCGKRRRADLTWVLDLGIRRFYFCFYSSSSSKLSHSCKLFERSLSCKHLVLNVDVVYCPQFLNLPKTQTLQHANSHLPLPRFQNLPIEVEMLAASVNQSLRLLCRTSAVSCVTEDSSRAPATVYVDEA</sequence>
<evidence type="ECO:0000313" key="2">
    <source>
        <dbReference type="Proteomes" id="UP000531561"/>
    </source>
</evidence>
<comment type="caution">
    <text evidence="1">The sequence shown here is derived from an EMBL/GenBank/DDBJ whole genome shotgun (WGS) entry which is preliminary data.</text>
</comment>
<dbReference type="EMBL" id="JABFCT010000008">
    <property type="protein sequence ID" value="KAF5873463.1"/>
    <property type="molecule type" value="Genomic_DNA"/>
</dbReference>
<dbReference type="OrthoDB" id="10553851at2759"/>
<keyword evidence="2" id="KW-1185">Reference proteome</keyword>